<evidence type="ECO:0000313" key="3">
    <source>
        <dbReference type="Proteomes" id="UP001341840"/>
    </source>
</evidence>
<organism evidence="2 3">
    <name type="scientific">Stylosanthes scabra</name>
    <dbReference type="NCBI Taxonomy" id="79078"/>
    <lineage>
        <taxon>Eukaryota</taxon>
        <taxon>Viridiplantae</taxon>
        <taxon>Streptophyta</taxon>
        <taxon>Embryophyta</taxon>
        <taxon>Tracheophyta</taxon>
        <taxon>Spermatophyta</taxon>
        <taxon>Magnoliopsida</taxon>
        <taxon>eudicotyledons</taxon>
        <taxon>Gunneridae</taxon>
        <taxon>Pentapetalae</taxon>
        <taxon>rosids</taxon>
        <taxon>fabids</taxon>
        <taxon>Fabales</taxon>
        <taxon>Fabaceae</taxon>
        <taxon>Papilionoideae</taxon>
        <taxon>50 kb inversion clade</taxon>
        <taxon>dalbergioids sensu lato</taxon>
        <taxon>Dalbergieae</taxon>
        <taxon>Pterocarpus clade</taxon>
        <taxon>Stylosanthes</taxon>
    </lineage>
</organism>
<keyword evidence="3" id="KW-1185">Reference proteome</keyword>
<name>A0ABU6SGH1_9FABA</name>
<dbReference type="Proteomes" id="UP001341840">
    <property type="component" value="Unassembled WGS sequence"/>
</dbReference>
<reference evidence="2 3" key="1">
    <citation type="journal article" date="2023" name="Plants (Basel)">
        <title>Bridging the Gap: Combining Genomics and Transcriptomics Approaches to Understand Stylosanthes scabra, an Orphan Legume from the Brazilian Caatinga.</title>
        <authorList>
            <person name="Ferreira-Neto J.R.C."/>
            <person name="da Silva M.D."/>
            <person name="Binneck E."/>
            <person name="de Melo N.F."/>
            <person name="da Silva R.H."/>
            <person name="de Melo A.L.T.M."/>
            <person name="Pandolfi V."/>
            <person name="Bustamante F.O."/>
            <person name="Brasileiro-Vidal A.C."/>
            <person name="Benko-Iseppon A.M."/>
        </authorList>
    </citation>
    <scope>NUCLEOTIDE SEQUENCE [LARGE SCALE GENOMIC DNA]</scope>
    <source>
        <tissue evidence="2">Leaves</tissue>
    </source>
</reference>
<evidence type="ECO:0000313" key="2">
    <source>
        <dbReference type="EMBL" id="MED6135490.1"/>
    </source>
</evidence>
<gene>
    <name evidence="2" type="ORF">PIB30_046965</name>
</gene>
<proteinExistence type="predicted"/>
<dbReference type="EMBL" id="JASCZI010060712">
    <property type="protein sequence ID" value="MED6135490.1"/>
    <property type="molecule type" value="Genomic_DNA"/>
</dbReference>
<sequence>MDFHSNSPTPMGRCPSAVSATNSPAPRENWWLESCHTCYHFSYARRELVPHRLHLTHGTGDLAPTLSWRRRSGPPILPGAGELVADAADGISPLGAGELE</sequence>
<protein>
    <submittedName>
        <fullName evidence="2">Uncharacterized protein</fullName>
    </submittedName>
</protein>
<comment type="caution">
    <text evidence="2">The sequence shown here is derived from an EMBL/GenBank/DDBJ whole genome shotgun (WGS) entry which is preliminary data.</text>
</comment>
<accession>A0ABU6SGH1</accession>
<feature type="region of interest" description="Disordered" evidence="1">
    <location>
        <begin position="1"/>
        <end position="24"/>
    </location>
</feature>
<evidence type="ECO:0000256" key="1">
    <source>
        <dbReference type="SAM" id="MobiDB-lite"/>
    </source>
</evidence>